<dbReference type="Pfam" id="PF01709">
    <property type="entry name" value="Transcrip_reg"/>
    <property type="match status" value="1"/>
</dbReference>
<sequence length="421" mass="47307">MSTMLPLVRPLSSKHISRKTWLLRSLPIVSTQHQQQQQQQQRCLSSLCQLAKPISPSLSPPSLPLQSLSIPSFPTTMTFLQHNRRTMMAGHNKWSKIRHKKGANDVKKALILGKASKSITICSKECKGDRSDMRLQAAVQHAKSVQLPRDRIEEAIEKGTRGKNGGDDDFFPLRFDAMMKLENNVDSNNHINSNDGNSVQVACIITALSDNRNRTTQHVRHLVNKFGGEFLPTDHLNYLFHHVGYILVEIATTNGDKDDEEMVLLLEEELMECALEAGAINVEPATEDTNESESDQQNTSTTTDNNNNNNNTLTTTKFVVTTEEKNLWQVVRALRGDTSTGTIDVDADGNDNDKNKNIVGNTSTAKWDMVQFEHRYVLREDYGEAANVHSDSPARESLEDFFDQLEENEDVHKVYHNAALV</sequence>
<protein>
    <submittedName>
        <fullName evidence="5">Uncharacterized protein</fullName>
    </submittedName>
</protein>
<comment type="similarity">
    <text evidence="1">Belongs to the TACO1 family.</text>
</comment>
<dbReference type="SUPFAM" id="SSF75625">
    <property type="entry name" value="YebC-like"/>
    <property type="match status" value="1"/>
</dbReference>
<dbReference type="InterPro" id="IPR017856">
    <property type="entry name" value="Integrase-like_N"/>
</dbReference>
<dbReference type="Pfam" id="PF20772">
    <property type="entry name" value="TACO1_YebC_N"/>
    <property type="match status" value="1"/>
</dbReference>
<evidence type="ECO:0000256" key="1">
    <source>
        <dbReference type="ARBA" id="ARBA00008724"/>
    </source>
</evidence>
<feature type="region of interest" description="Disordered" evidence="2">
    <location>
        <begin position="284"/>
        <end position="313"/>
    </location>
</feature>
<dbReference type="InterPro" id="IPR002876">
    <property type="entry name" value="Transcrip_reg_TACO1-like"/>
</dbReference>
<dbReference type="EMBL" id="HBIX01021876">
    <property type="protein sequence ID" value="CAE0722558.1"/>
    <property type="molecule type" value="Transcribed_RNA"/>
</dbReference>
<proteinExistence type="inferred from homology"/>
<dbReference type="InterPro" id="IPR049083">
    <property type="entry name" value="TACO1_YebC_N"/>
</dbReference>
<dbReference type="PANTHER" id="PTHR12532:SF0">
    <property type="entry name" value="TRANSLATIONAL ACTIVATOR OF CYTOCHROME C OXIDASE 1"/>
    <property type="match status" value="1"/>
</dbReference>
<evidence type="ECO:0000259" key="4">
    <source>
        <dbReference type="Pfam" id="PF20772"/>
    </source>
</evidence>
<feature type="compositionally biased region" description="Acidic residues" evidence="2">
    <location>
        <begin position="285"/>
        <end position="294"/>
    </location>
</feature>
<dbReference type="PANTHER" id="PTHR12532">
    <property type="entry name" value="TRANSLATIONAL ACTIVATOR OF CYTOCHROME C OXIDASE 1"/>
    <property type="match status" value="1"/>
</dbReference>
<reference evidence="5" key="1">
    <citation type="submission" date="2021-01" db="EMBL/GenBank/DDBJ databases">
        <authorList>
            <person name="Corre E."/>
            <person name="Pelletier E."/>
            <person name="Niang G."/>
            <person name="Scheremetjew M."/>
            <person name="Finn R."/>
            <person name="Kale V."/>
            <person name="Holt S."/>
            <person name="Cochrane G."/>
            <person name="Meng A."/>
            <person name="Brown T."/>
            <person name="Cohen L."/>
        </authorList>
    </citation>
    <scope>NUCLEOTIDE SEQUENCE</scope>
    <source>
        <strain evidence="5">10249 10 AB</strain>
    </source>
</reference>
<dbReference type="AlphaFoldDB" id="A0A7S4ELT0"/>
<dbReference type="Gene3D" id="3.30.70.980">
    <property type="match status" value="2"/>
</dbReference>
<organism evidence="5">
    <name type="scientific">Pseudo-nitzschia australis</name>
    <dbReference type="NCBI Taxonomy" id="44445"/>
    <lineage>
        <taxon>Eukaryota</taxon>
        <taxon>Sar</taxon>
        <taxon>Stramenopiles</taxon>
        <taxon>Ochrophyta</taxon>
        <taxon>Bacillariophyta</taxon>
        <taxon>Bacillariophyceae</taxon>
        <taxon>Bacillariophycidae</taxon>
        <taxon>Bacillariales</taxon>
        <taxon>Bacillariaceae</taxon>
        <taxon>Pseudo-nitzschia</taxon>
    </lineage>
</organism>
<evidence type="ECO:0000313" key="5">
    <source>
        <dbReference type="EMBL" id="CAE0722558.1"/>
    </source>
</evidence>
<feature type="domain" description="TACO1/YebC-like second and third" evidence="3">
    <location>
        <begin position="200"/>
        <end position="318"/>
    </location>
</feature>
<gene>
    <name evidence="5" type="ORF">PAUS00366_LOCUS15313</name>
</gene>
<dbReference type="InterPro" id="IPR029072">
    <property type="entry name" value="YebC-like"/>
</dbReference>
<evidence type="ECO:0000256" key="2">
    <source>
        <dbReference type="SAM" id="MobiDB-lite"/>
    </source>
</evidence>
<dbReference type="InterPro" id="IPR026564">
    <property type="entry name" value="Transcrip_reg_TACO1-like_dom3"/>
</dbReference>
<dbReference type="GO" id="GO:0005737">
    <property type="term" value="C:cytoplasm"/>
    <property type="evidence" value="ECO:0007669"/>
    <property type="project" value="UniProtKB-ARBA"/>
</dbReference>
<dbReference type="Gene3D" id="1.10.10.200">
    <property type="match status" value="1"/>
</dbReference>
<accession>A0A7S4ELT0</accession>
<name>A0A7S4ELT0_9STRA</name>
<feature type="domain" description="TACO1/YebC-like N-terminal" evidence="4">
    <location>
        <begin position="92"/>
        <end position="161"/>
    </location>
</feature>
<dbReference type="InterPro" id="IPR048300">
    <property type="entry name" value="TACO1_YebC-like_2nd/3rd_dom"/>
</dbReference>
<feature type="compositionally biased region" description="Low complexity" evidence="2">
    <location>
        <begin position="298"/>
        <end position="313"/>
    </location>
</feature>
<evidence type="ECO:0000259" key="3">
    <source>
        <dbReference type="Pfam" id="PF01709"/>
    </source>
</evidence>